<name>K0SSF7_THAOC</name>
<evidence type="ECO:0000313" key="3">
    <source>
        <dbReference type="Proteomes" id="UP000266841"/>
    </source>
</evidence>
<feature type="compositionally biased region" description="Polar residues" evidence="1">
    <location>
        <begin position="1"/>
        <end position="16"/>
    </location>
</feature>
<organism evidence="2 3">
    <name type="scientific">Thalassiosira oceanica</name>
    <name type="common">Marine diatom</name>
    <dbReference type="NCBI Taxonomy" id="159749"/>
    <lineage>
        <taxon>Eukaryota</taxon>
        <taxon>Sar</taxon>
        <taxon>Stramenopiles</taxon>
        <taxon>Ochrophyta</taxon>
        <taxon>Bacillariophyta</taxon>
        <taxon>Coscinodiscophyceae</taxon>
        <taxon>Thalassiosirophycidae</taxon>
        <taxon>Thalassiosirales</taxon>
        <taxon>Thalassiosiraceae</taxon>
        <taxon>Thalassiosira</taxon>
    </lineage>
</organism>
<dbReference type="Proteomes" id="UP000266841">
    <property type="component" value="Unassembled WGS sequence"/>
</dbReference>
<feature type="compositionally biased region" description="Basic and acidic residues" evidence="1">
    <location>
        <begin position="98"/>
        <end position="110"/>
    </location>
</feature>
<protein>
    <submittedName>
        <fullName evidence="2">Uncharacterized protein</fullName>
    </submittedName>
</protein>
<dbReference type="EMBL" id="AGNL01020319">
    <property type="protein sequence ID" value="EJK61187.1"/>
    <property type="molecule type" value="Genomic_DNA"/>
</dbReference>
<gene>
    <name evidence="2" type="ORF">THAOC_18368</name>
</gene>
<evidence type="ECO:0000313" key="2">
    <source>
        <dbReference type="EMBL" id="EJK61187.1"/>
    </source>
</evidence>
<keyword evidence="3" id="KW-1185">Reference proteome</keyword>
<proteinExistence type="predicted"/>
<feature type="compositionally biased region" description="Basic and acidic residues" evidence="1">
    <location>
        <begin position="70"/>
        <end position="84"/>
    </location>
</feature>
<dbReference type="AlphaFoldDB" id="K0SSF7"/>
<evidence type="ECO:0000256" key="1">
    <source>
        <dbReference type="SAM" id="MobiDB-lite"/>
    </source>
</evidence>
<feature type="compositionally biased region" description="Low complexity" evidence="1">
    <location>
        <begin position="169"/>
        <end position="183"/>
    </location>
</feature>
<reference evidence="2 3" key="1">
    <citation type="journal article" date="2012" name="Genome Biol.">
        <title>Genome and low-iron response of an oceanic diatom adapted to chronic iron limitation.</title>
        <authorList>
            <person name="Lommer M."/>
            <person name="Specht M."/>
            <person name="Roy A.S."/>
            <person name="Kraemer L."/>
            <person name="Andreson R."/>
            <person name="Gutowska M.A."/>
            <person name="Wolf J."/>
            <person name="Bergner S.V."/>
            <person name="Schilhabel M.B."/>
            <person name="Klostermeier U.C."/>
            <person name="Beiko R.G."/>
            <person name="Rosenstiel P."/>
            <person name="Hippler M."/>
            <person name="Laroche J."/>
        </authorList>
    </citation>
    <scope>NUCLEOTIDE SEQUENCE [LARGE SCALE GENOMIC DNA]</scope>
    <source>
        <strain evidence="2 3">CCMP1005</strain>
    </source>
</reference>
<sequence length="189" mass="20414">MADEQSNGKPDTISGSGASGMNYAEDIVDTLRCENARLRELLLRPYNVAELFRQENARLHMKIRSLEAERTNNDEAERQNERLRTKIRSLQAEPLAVEAERFEQRGRTPPREGPVGSKPSELRQAGTGGPTTAPGKPQTDNSPDISARVMAASTVVANSSETASIGPQSGMASAAPLPPGLSANYVNRD</sequence>
<accession>K0SSF7</accession>
<feature type="non-terminal residue" evidence="2">
    <location>
        <position position="189"/>
    </location>
</feature>
<comment type="caution">
    <text evidence="2">The sequence shown here is derived from an EMBL/GenBank/DDBJ whole genome shotgun (WGS) entry which is preliminary data.</text>
</comment>
<feature type="compositionally biased region" description="Polar residues" evidence="1">
    <location>
        <begin position="155"/>
        <end position="167"/>
    </location>
</feature>
<feature type="region of interest" description="Disordered" evidence="1">
    <location>
        <begin position="70"/>
        <end position="189"/>
    </location>
</feature>
<feature type="region of interest" description="Disordered" evidence="1">
    <location>
        <begin position="1"/>
        <end position="21"/>
    </location>
</feature>
<feature type="compositionally biased region" description="Low complexity" evidence="1">
    <location>
        <begin position="130"/>
        <end position="139"/>
    </location>
</feature>